<dbReference type="InterPro" id="IPR037914">
    <property type="entry name" value="SpoVT-AbrB_sf"/>
</dbReference>
<evidence type="ECO:0000256" key="1">
    <source>
        <dbReference type="PROSITE-ProRule" id="PRU01076"/>
    </source>
</evidence>
<dbReference type="Pfam" id="PF04014">
    <property type="entry name" value="MazE_antitoxin"/>
    <property type="match status" value="1"/>
</dbReference>
<keyword evidence="4" id="KW-1185">Reference proteome</keyword>
<dbReference type="Gene3D" id="2.10.260.10">
    <property type="match status" value="1"/>
</dbReference>
<protein>
    <submittedName>
        <fullName evidence="3">AbrB/MazE/SpoVT family DNA-binding domain-containing protein</fullName>
    </submittedName>
</protein>
<accession>A0A7T7XQ15</accession>
<dbReference type="NCBIfam" id="TIGR01439">
    <property type="entry name" value="lp_hng_hel_AbrB"/>
    <property type="match status" value="1"/>
</dbReference>
<evidence type="ECO:0000259" key="2">
    <source>
        <dbReference type="PROSITE" id="PS51740"/>
    </source>
</evidence>
<dbReference type="EMBL" id="CP067089">
    <property type="protein sequence ID" value="QQO10391.1"/>
    <property type="molecule type" value="Genomic_DNA"/>
</dbReference>
<sequence>MEIAKVTSKGQITIPQDIREELNIKQGDKIIFFKENGKYYLENSSSVALKVFQKEMKGASKEAGFKDSDDVVKYVKDIRKKK</sequence>
<dbReference type="SMART" id="SM00966">
    <property type="entry name" value="SpoVT_AbrB"/>
    <property type="match status" value="1"/>
</dbReference>
<dbReference type="Proteomes" id="UP000595917">
    <property type="component" value="Chromosome"/>
</dbReference>
<organism evidence="3 4">
    <name type="scientific">Breznakiella homolactica</name>
    <dbReference type="NCBI Taxonomy" id="2798577"/>
    <lineage>
        <taxon>Bacteria</taxon>
        <taxon>Pseudomonadati</taxon>
        <taxon>Spirochaetota</taxon>
        <taxon>Spirochaetia</taxon>
        <taxon>Spirochaetales</taxon>
        <taxon>Breznakiellaceae</taxon>
        <taxon>Breznakiella</taxon>
    </lineage>
</organism>
<dbReference type="RefSeq" id="WP_215627695.1">
    <property type="nucleotide sequence ID" value="NZ_CP067089.2"/>
</dbReference>
<reference evidence="3" key="1">
    <citation type="submission" date="2021-01" db="EMBL/GenBank/DDBJ databases">
        <title>Description of Breznakiella homolactica.</title>
        <authorList>
            <person name="Song Y."/>
            <person name="Brune A."/>
        </authorList>
    </citation>
    <scope>NUCLEOTIDE SEQUENCE</scope>
    <source>
        <strain evidence="3">RmG30</strain>
    </source>
</reference>
<gene>
    <name evidence="3" type="ORF">JFL75_05585</name>
</gene>
<name>A0A7T7XQ15_9SPIR</name>
<dbReference type="PANTHER" id="PTHR34860">
    <property type="entry name" value="REPRESSOR-LIKE PROTEIN SSO7C3"/>
    <property type="match status" value="1"/>
</dbReference>
<dbReference type="KEGG" id="bhc:JFL75_05585"/>
<evidence type="ECO:0000313" key="3">
    <source>
        <dbReference type="EMBL" id="QQO10391.1"/>
    </source>
</evidence>
<proteinExistence type="predicted"/>
<dbReference type="InterPro" id="IPR007159">
    <property type="entry name" value="SpoVT-AbrB_dom"/>
</dbReference>
<dbReference type="AlphaFoldDB" id="A0A7T7XQ15"/>
<dbReference type="GO" id="GO:0003677">
    <property type="term" value="F:DNA binding"/>
    <property type="evidence" value="ECO:0007669"/>
    <property type="project" value="UniProtKB-UniRule"/>
</dbReference>
<feature type="domain" description="SpoVT-AbrB" evidence="2">
    <location>
        <begin position="1"/>
        <end position="46"/>
    </location>
</feature>
<dbReference type="InterPro" id="IPR052975">
    <property type="entry name" value="Repressor-like_regulatory"/>
</dbReference>
<dbReference type="PROSITE" id="PS51740">
    <property type="entry name" value="SPOVT_ABRB"/>
    <property type="match status" value="1"/>
</dbReference>
<keyword evidence="1 3" id="KW-0238">DNA-binding</keyword>
<dbReference type="SUPFAM" id="SSF89447">
    <property type="entry name" value="AbrB/MazE/MraZ-like"/>
    <property type="match status" value="1"/>
</dbReference>
<dbReference type="PANTHER" id="PTHR34860:SF6">
    <property type="entry name" value="REPRESSOR-LIKE PROTEIN SSO7C3"/>
    <property type="match status" value="1"/>
</dbReference>
<evidence type="ECO:0000313" key="4">
    <source>
        <dbReference type="Proteomes" id="UP000595917"/>
    </source>
</evidence>